<comment type="caution">
    <text evidence="1">The sequence shown here is derived from an EMBL/GenBank/DDBJ whole genome shotgun (WGS) entry which is preliminary data.</text>
</comment>
<evidence type="ECO:0000313" key="2">
    <source>
        <dbReference type="Proteomes" id="UP000625551"/>
    </source>
</evidence>
<proteinExistence type="predicted"/>
<dbReference type="EMBL" id="JACXAJ010000001">
    <property type="protein sequence ID" value="MBD1395919.1"/>
    <property type="molecule type" value="Genomic_DNA"/>
</dbReference>
<reference evidence="1 2" key="1">
    <citation type="submission" date="2020-09" db="EMBL/GenBank/DDBJ databases">
        <title>Genome sequencing and assembly of Pontibacter sp.</title>
        <authorList>
            <person name="Chhetri G."/>
        </authorList>
    </citation>
    <scope>NUCLEOTIDE SEQUENCE [LARGE SCALE GENOMIC DNA]</scope>
    <source>
        <strain evidence="1 2">JH31</strain>
    </source>
</reference>
<dbReference type="Proteomes" id="UP000625551">
    <property type="component" value="Unassembled WGS sequence"/>
</dbReference>
<dbReference type="PROSITE" id="PS51257">
    <property type="entry name" value="PROKAR_LIPOPROTEIN"/>
    <property type="match status" value="1"/>
</dbReference>
<evidence type="ECO:0000313" key="1">
    <source>
        <dbReference type="EMBL" id="MBD1395919.1"/>
    </source>
</evidence>
<name>A0ABR7XC85_9BACT</name>
<keyword evidence="2" id="KW-1185">Reference proteome</keyword>
<sequence>MRYPLFIFCMLTLVACNSKPNKAIENKTDHTQITDTDAQSAENTDTITQPAEDELQHFAIDTTDLAPEPKTAVKLLTEGRFHKREVWQGVEKKQWLGLVFEDSTFRLRPVRIQVQPFFDPVNDKGKQVMSGREVSSEFPNTLLLIAGIDQLKAGPVDTVGYPDQAILPNTAINLKYKGKTYTLEARGDSIKDESSASYSIRNYSWKISGTKQGRKISQVLATDEDFESAIYVLLWAGDLDHDGIPDLLTDLSSHYNTSQVTLFLSSKADKGKLYKKVASFKTEAYPAPVVKDISKAPAL</sequence>
<gene>
    <name evidence="1" type="ORF">H9Q13_01975</name>
</gene>
<accession>A0ABR7XC85</accession>
<dbReference type="RefSeq" id="WP_191182072.1">
    <property type="nucleotide sequence ID" value="NZ_JACXAJ010000001.1"/>
</dbReference>
<protein>
    <recommendedName>
        <fullName evidence="3">Lipoprotein</fullName>
    </recommendedName>
</protein>
<evidence type="ECO:0008006" key="3">
    <source>
        <dbReference type="Google" id="ProtNLM"/>
    </source>
</evidence>
<organism evidence="1 2">
    <name type="scientific">Pontibacter aquaedesilientis</name>
    <dbReference type="NCBI Taxonomy" id="2766980"/>
    <lineage>
        <taxon>Bacteria</taxon>
        <taxon>Pseudomonadati</taxon>
        <taxon>Bacteroidota</taxon>
        <taxon>Cytophagia</taxon>
        <taxon>Cytophagales</taxon>
        <taxon>Hymenobacteraceae</taxon>
        <taxon>Pontibacter</taxon>
    </lineage>
</organism>